<dbReference type="Pfam" id="PF12872">
    <property type="entry name" value="OST-HTH"/>
    <property type="match status" value="1"/>
</dbReference>
<dbReference type="InterPro" id="IPR021139">
    <property type="entry name" value="NYN"/>
</dbReference>
<sequence>MPQQSDLLAVLVDADNVSPSRIGGVLAEIATYGTASVKRVYGDWTKSQLRGWKDAASEHVIQPMQQFDNTTGKNATDSALIIDAMDLLYTRRFQGFCIVSSDSDFTRLASRIREEGVTVYGFGERKTPEAFRNACDQFTYLEVLGVVDEPDAARSTTAERWTSAALRGDARLVALLRSAAETASADDGWSDLGTVGQLMRKQQPDFDPRNWGYAKLSDLVRAVGLFTIESKPGGMSLRPKTAGGSKGSDDTAADASAKGRGDAEPGRSRRKPSRAKSAGSESESFAQATPTASEAPTGPEDGADSRVETSRATAPSESASGSASRGRRPMIEQLTLGAALDAALDAVSSAARGNAASSSSEDADAVGAGGRAVDPAPMPAATERTTPDEATGSVDAAPAEDEAVSDGGAAKRRTAAKKTTAKADAKTPAKAPAARTRAPRATTARAAAKPAAEDADPTEPSVRAASVSGPDDGAAPTTVETETEAGTPARPKRASRSRATAPKTASDAADSEAPARPKRASRSRKAAAEPASEPTVDPAVEPVAEPATKTTDRNAAEPAVEAPADAVSAPASAAASAPAKRAPRRASRPGSSAS</sequence>
<organism evidence="3 4">
    <name type="scientific">Microbacterium arborescens</name>
    <dbReference type="NCBI Taxonomy" id="33883"/>
    <lineage>
        <taxon>Bacteria</taxon>
        <taxon>Bacillati</taxon>
        <taxon>Actinomycetota</taxon>
        <taxon>Actinomycetes</taxon>
        <taxon>Micrococcales</taxon>
        <taxon>Microbacteriaceae</taxon>
        <taxon>Microbacterium</taxon>
    </lineage>
</organism>
<comment type="caution">
    <text evidence="3">The sequence shown here is derived from an EMBL/GenBank/DDBJ whole genome shotgun (WGS) entry which is preliminary data.</text>
</comment>
<reference evidence="4" key="1">
    <citation type="submission" date="2016-06" db="EMBL/GenBank/DDBJ databases">
        <title>Genome sequencing of cellulolytic organisms.</title>
        <authorList>
            <person name="Bohra V."/>
            <person name="Dafale N.A."/>
            <person name="Purohit H.J."/>
        </authorList>
    </citation>
    <scope>NUCLEOTIDE SEQUENCE [LARGE SCALE GENOMIC DNA]</scope>
    <source>
        <strain evidence="4">ND21</strain>
    </source>
</reference>
<dbReference type="EMBL" id="LZEM01000018">
    <property type="protein sequence ID" value="OAZ40799.1"/>
    <property type="molecule type" value="Genomic_DNA"/>
</dbReference>
<feature type="compositionally biased region" description="Basic and acidic residues" evidence="1">
    <location>
        <begin position="257"/>
        <end position="267"/>
    </location>
</feature>
<dbReference type="RefSeq" id="WP_064955942.1">
    <property type="nucleotide sequence ID" value="NZ_LZEM01000018.1"/>
</dbReference>
<evidence type="ECO:0000313" key="3">
    <source>
        <dbReference type="EMBL" id="OAZ40799.1"/>
    </source>
</evidence>
<dbReference type="InterPro" id="IPR041966">
    <property type="entry name" value="LOTUS-like"/>
</dbReference>
<dbReference type="PANTHER" id="PTHR35811:SF1">
    <property type="entry name" value="HTH OST-TYPE DOMAIN-CONTAINING PROTEIN"/>
    <property type="match status" value="1"/>
</dbReference>
<feature type="compositionally biased region" description="Polar residues" evidence="1">
    <location>
        <begin position="281"/>
        <end position="294"/>
    </location>
</feature>
<feature type="compositionally biased region" description="Basic residues" evidence="1">
    <location>
        <begin position="410"/>
        <end position="420"/>
    </location>
</feature>
<feature type="compositionally biased region" description="Basic residues" evidence="1">
    <location>
        <begin position="516"/>
        <end position="525"/>
    </location>
</feature>
<name>A0ABX2WI72_9MICO</name>
<evidence type="ECO:0000259" key="2">
    <source>
        <dbReference type="PROSITE" id="PS51644"/>
    </source>
</evidence>
<protein>
    <recommendedName>
        <fullName evidence="2">HTH OST-type domain-containing protein</fullName>
    </recommendedName>
</protein>
<dbReference type="CDD" id="cd11297">
    <property type="entry name" value="PIN_LabA-like_N_1"/>
    <property type="match status" value="1"/>
</dbReference>
<gene>
    <name evidence="3" type="ORF">A9Z40_02275</name>
</gene>
<dbReference type="PROSITE" id="PS51644">
    <property type="entry name" value="HTH_OST"/>
    <property type="match status" value="1"/>
</dbReference>
<dbReference type="PANTHER" id="PTHR35811">
    <property type="entry name" value="SLR1870 PROTEIN"/>
    <property type="match status" value="1"/>
</dbReference>
<evidence type="ECO:0000313" key="4">
    <source>
        <dbReference type="Proteomes" id="UP000093918"/>
    </source>
</evidence>
<feature type="compositionally biased region" description="Low complexity" evidence="1">
    <location>
        <begin position="473"/>
        <end position="489"/>
    </location>
</feature>
<dbReference type="Proteomes" id="UP000093918">
    <property type="component" value="Unassembled WGS sequence"/>
</dbReference>
<feature type="region of interest" description="Disordered" evidence="1">
    <location>
        <begin position="347"/>
        <end position="594"/>
    </location>
</feature>
<feature type="compositionally biased region" description="Low complexity" evidence="1">
    <location>
        <begin position="428"/>
        <end position="450"/>
    </location>
</feature>
<feature type="compositionally biased region" description="Low complexity" evidence="1">
    <location>
        <begin position="497"/>
        <end position="514"/>
    </location>
</feature>
<dbReference type="Gene3D" id="3.40.50.1010">
    <property type="entry name" value="5'-nuclease"/>
    <property type="match status" value="1"/>
</dbReference>
<evidence type="ECO:0000256" key="1">
    <source>
        <dbReference type="SAM" id="MobiDB-lite"/>
    </source>
</evidence>
<dbReference type="Pfam" id="PF01936">
    <property type="entry name" value="NYN"/>
    <property type="match status" value="1"/>
</dbReference>
<feature type="compositionally biased region" description="Low complexity" evidence="1">
    <location>
        <begin position="556"/>
        <end position="580"/>
    </location>
</feature>
<accession>A0ABX2WI72</accession>
<feature type="region of interest" description="Disordered" evidence="1">
    <location>
        <begin position="230"/>
        <end position="330"/>
    </location>
</feature>
<dbReference type="Gene3D" id="3.30.420.610">
    <property type="entry name" value="LOTUS domain-like"/>
    <property type="match status" value="1"/>
</dbReference>
<dbReference type="InterPro" id="IPR025605">
    <property type="entry name" value="OST-HTH/LOTUS_dom"/>
</dbReference>
<feature type="compositionally biased region" description="Low complexity" evidence="1">
    <location>
        <begin position="314"/>
        <end position="324"/>
    </location>
</feature>
<feature type="compositionally biased region" description="Low complexity" evidence="1">
    <location>
        <begin position="347"/>
        <end position="360"/>
    </location>
</feature>
<proteinExistence type="predicted"/>
<dbReference type="CDD" id="cd10146">
    <property type="entry name" value="LabA_like_C"/>
    <property type="match status" value="1"/>
</dbReference>
<feature type="domain" description="HTH OST-type" evidence="2">
    <location>
        <begin position="168"/>
        <end position="241"/>
    </location>
</feature>
<keyword evidence="4" id="KW-1185">Reference proteome</keyword>